<dbReference type="InterPro" id="IPR036390">
    <property type="entry name" value="WH_DNA-bd_sf"/>
</dbReference>
<dbReference type="AlphaFoldDB" id="A0A1H7MJZ9"/>
<reference evidence="2 3" key="1">
    <citation type="submission" date="2016-10" db="EMBL/GenBank/DDBJ databases">
        <authorList>
            <person name="de Groot N.N."/>
        </authorList>
    </citation>
    <scope>NUCLEOTIDE SEQUENCE [LARGE SCALE GENOMIC DNA]</scope>
    <source>
        <strain evidence="2 3">DSM 11978</strain>
    </source>
</reference>
<dbReference type="InterPro" id="IPR013561">
    <property type="entry name" value="FilR1_middle_dom"/>
</dbReference>
<evidence type="ECO:0000313" key="3">
    <source>
        <dbReference type="Proteomes" id="UP000199506"/>
    </source>
</evidence>
<sequence length="299" mass="34690">MFLIVGSLYAVSLFHIFSLQEILYFLVIKNNDVSNTRLVINLENNENYLKSYDLISEEVKYLTNSIIRLKILATLFKCPLNMKDINGITSLSYSSISSNLHNLELKGHVYREHNKYFLSNSTKLEVEQVLKLGNLINLLNDFFNILDKHLVDMIPNQSVAELYLLGNACLMESDGVDVYRIYKYIEDALNAAEEVKCVLPFYYETFNDKLNDLVKNDKKVEAMVPLSLFEVFDEKSEIGKLSFFSNDKTFLLIITHELMILGLFKEDGYFDQNRLLTSKNSDSIKWANNLYENFKIKNK</sequence>
<dbReference type="SUPFAM" id="SSF46785">
    <property type="entry name" value="Winged helix' DNA-binding domain"/>
    <property type="match status" value="1"/>
</dbReference>
<name>A0A1H7MJZ9_9EURY</name>
<dbReference type="Pfam" id="PF08350">
    <property type="entry name" value="FilR1_middle"/>
    <property type="match status" value="1"/>
</dbReference>
<protein>
    <submittedName>
        <fullName evidence="2">Predicted transcriptional regulator, contains HTH domain</fullName>
    </submittedName>
</protein>
<proteinExistence type="predicted"/>
<evidence type="ECO:0000313" key="2">
    <source>
        <dbReference type="EMBL" id="SEL11616.1"/>
    </source>
</evidence>
<gene>
    <name evidence="2" type="ORF">SAMN05216439_0009</name>
</gene>
<dbReference type="Proteomes" id="UP000199506">
    <property type="component" value="Unassembled WGS sequence"/>
</dbReference>
<organism evidence="2 3">
    <name type="scientific">Methanobrevibacter gottschalkii</name>
    <dbReference type="NCBI Taxonomy" id="190974"/>
    <lineage>
        <taxon>Archaea</taxon>
        <taxon>Methanobacteriati</taxon>
        <taxon>Methanobacteriota</taxon>
        <taxon>Methanomada group</taxon>
        <taxon>Methanobacteria</taxon>
        <taxon>Methanobacteriales</taxon>
        <taxon>Methanobacteriaceae</taxon>
        <taxon>Methanobrevibacter</taxon>
    </lineage>
</organism>
<dbReference type="EMBL" id="FOAK01000010">
    <property type="protein sequence ID" value="SEL11616.1"/>
    <property type="molecule type" value="Genomic_DNA"/>
</dbReference>
<evidence type="ECO:0000259" key="1">
    <source>
        <dbReference type="Pfam" id="PF08350"/>
    </source>
</evidence>
<feature type="domain" description="Methanogenesis regulatory protein FilR1 middle" evidence="1">
    <location>
        <begin position="179"/>
        <end position="295"/>
    </location>
</feature>
<accession>A0A1H7MJZ9</accession>